<name>A0A2K3CQT8_CHLRE</name>
<keyword evidence="12" id="KW-1185">Reference proteome</keyword>
<feature type="compositionally biased region" description="Low complexity" evidence="8">
    <location>
        <begin position="261"/>
        <end position="279"/>
    </location>
</feature>
<dbReference type="GO" id="GO:0016887">
    <property type="term" value="F:ATP hydrolysis activity"/>
    <property type="evidence" value="ECO:0007669"/>
    <property type="project" value="InterPro"/>
</dbReference>
<dbReference type="GeneID" id="5722825"/>
<dbReference type="PROSITE" id="PS00211">
    <property type="entry name" value="ABC_TRANSPORTER_1"/>
    <property type="match status" value="1"/>
</dbReference>
<proteinExistence type="predicted"/>
<feature type="transmembrane region" description="Helical" evidence="9">
    <location>
        <begin position="2079"/>
        <end position="2101"/>
    </location>
</feature>
<dbReference type="Gramene" id="PNW70641">
    <property type="protein sequence ID" value="PNW70641"/>
    <property type="gene ID" value="CHLRE_17g728400v5"/>
</dbReference>
<keyword evidence="4" id="KW-0547">Nucleotide-binding</keyword>
<evidence type="ECO:0000256" key="6">
    <source>
        <dbReference type="ARBA" id="ARBA00022989"/>
    </source>
</evidence>
<feature type="compositionally biased region" description="Low complexity" evidence="8">
    <location>
        <begin position="467"/>
        <end position="479"/>
    </location>
</feature>
<feature type="compositionally biased region" description="Gly residues" evidence="8">
    <location>
        <begin position="1202"/>
        <end position="1212"/>
    </location>
</feature>
<feature type="compositionally biased region" description="Low complexity" evidence="8">
    <location>
        <begin position="1395"/>
        <end position="1424"/>
    </location>
</feature>
<feature type="region of interest" description="Disordered" evidence="8">
    <location>
        <begin position="1830"/>
        <end position="1859"/>
    </location>
</feature>
<dbReference type="SMART" id="SM00382">
    <property type="entry name" value="AAA"/>
    <property type="match status" value="2"/>
</dbReference>
<evidence type="ECO:0000256" key="1">
    <source>
        <dbReference type="ARBA" id="ARBA00004141"/>
    </source>
</evidence>
<keyword evidence="3 9" id="KW-0812">Transmembrane</keyword>
<feature type="region of interest" description="Disordered" evidence="8">
    <location>
        <begin position="1273"/>
        <end position="1292"/>
    </location>
</feature>
<dbReference type="PANTHER" id="PTHR19241">
    <property type="entry name" value="ATP-BINDING CASSETTE TRANSPORTER"/>
    <property type="match status" value="1"/>
</dbReference>
<feature type="transmembrane region" description="Helical" evidence="9">
    <location>
        <begin position="2028"/>
        <end position="2046"/>
    </location>
</feature>
<feature type="region of interest" description="Disordered" evidence="8">
    <location>
        <begin position="1117"/>
        <end position="1144"/>
    </location>
</feature>
<evidence type="ECO:0000256" key="8">
    <source>
        <dbReference type="SAM" id="MobiDB-lite"/>
    </source>
</evidence>
<keyword evidence="7 9" id="KW-0472">Membrane</keyword>
<dbReference type="InterPro" id="IPR013525">
    <property type="entry name" value="ABC2_TM"/>
</dbReference>
<feature type="transmembrane region" description="Helical" evidence="9">
    <location>
        <begin position="1968"/>
        <end position="1994"/>
    </location>
</feature>
<feature type="region of interest" description="Disordered" evidence="8">
    <location>
        <begin position="209"/>
        <end position="284"/>
    </location>
</feature>
<dbReference type="GO" id="GO:0016020">
    <property type="term" value="C:membrane"/>
    <property type="evidence" value="ECO:0007669"/>
    <property type="project" value="UniProtKB-SubCell"/>
</dbReference>
<reference evidence="11 12" key="1">
    <citation type="journal article" date="2007" name="Science">
        <title>The Chlamydomonas genome reveals the evolution of key animal and plant functions.</title>
        <authorList>
            <person name="Merchant S.S."/>
            <person name="Prochnik S.E."/>
            <person name="Vallon O."/>
            <person name="Harris E.H."/>
            <person name="Karpowicz S.J."/>
            <person name="Witman G.B."/>
            <person name="Terry A."/>
            <person name="Salamov A."/>
            <person name="Fritz-Laylin L.K."/>
            <person name="Marechal-Drouard L."/>
            <person name="Marshall W.F."/>
            <person name="Qu L.H."/>
            <person name="Nelson D.R."/>
            <person name="Sanderfoot A.A."/>
            <person name="Spalding M.H."/>
            <person name="Kapitonov V.V."/>
            <person name="Ren Q."/>
            <person name="Ferris P."/>
            <person name="Lindquist E."/>
            <person name="Shapiro H."/>
            <person name="Lucas S.M."/>
            <person name="Grimwood J."/>
            <person name="Schmutz J."/>
            <person name="Cardol P."/>
            <person name="Cerutti H."/>
            <person name="Chanfreau G."/>
            <person name="Chen C.L."/>
            <person name="Cognat V."/>
            <person name="Croft M.T."/>
            <person name="Dent R."/>
            <person name="Dutcher S."/>
            <person name="Fernandez E."/>
            <person name="Fukuzawa H."/>
            <person name="Gonzalez-Ballester D."/>
            <person name="Gonzalez-Halphen D."/>
            <person name="Hallmann A."/>
            <person name="Hanikenne M."/>
            <person name="Hippler M."/>
            <person name="Inwood W."/>
            <person name="Jabbari K."/>
            <person name="Kalanon M."/>
            <person name="Kuras R."/>
            <person name="Lefebvre P.A."/>
            <person name="Lemaire S.D."/>
            <person name="Lobanov A.V."/>
            <person name="Lohr M."/>
            <person name="Manuell A."/>
            <person name="Meier I."/>
            <person name="Mets L."/>
            <person name="Mittag M."/>
            <person name="Mittelmeier T."/>
            <person name="Moroney J.V."/>
            <person name="Moseley J."/>
            <person name="Napoli C."/>
            <person name="Nedelcu A.M."/>
            <person name="Niyogi K."/>
            <person name="Novoselov S.V."/>
            <person name="Paulsen I.T."/>
            <person name="Pazour G."/>
            <person name="Purton S."/>
            <person name="Ral J.P."/>
            <person name="Riano-Pachon D.M."/>
            <person name="Riekhof W."/>
            <person name="Rymarquis L."/>
            <person name="Schroda M."/>
            <person name="Stern D."/>
            <person name="Umen J."/>
            <person name="Willows R."/>
            <person name="Wilson N."/>
            <person name="Zimmer S.L."/>
            <person name="Allmer J."/>
            <person name="Balk J."/>
            <person name="Bisova K."/>
            <person name="Chen C.J."/>
            <person name="Elias M."/>
            <person name="Gendler K."/>
            <person name="Hauser C."/>
            <person name="Lamb M.R."/>
            <person name="Ledford H."/>
            <person name="Long J.C."/>
            <person name="Minagawa J."/>
            <person name="Page M.D."/>
            <person name="Pan J."/>
            <person name="Pootakham W."/>
            <person name="Roje S."/>
            <person name="Rose A."/>
            <person name="Stahlberg E."/>
            <person name="Terauchi A.M."/>
            <person name="Yang P."/>
            <person name="Ball S."/>
            <person name="Bowler C."/>
            <person name="Dieckmann C.L."/>
            <person name="Gladyshev V.N."/>
            <person name="Green P."/>
            <person name="Jorgensen R."/>
            <person name="Mayfield S."/>
            <person name="Mueller-Roeber B."/>
            <person name="Rajamani S."/>
            <person name="Sayre R.T."/>
            <person name="Brokstein P."/>
            <person name="Dubchak I."/>
            <person name="Goodstein D."/>
            <person name="Hornick L."/>
            <person name="Huang Y.W."/>
            <person name="Jhaveri J."/>
            <person name="Luo Y."/>
            <person name="Martinez D."/>
            <person name="Ngau W.C."/>
            <person name="Otillar B."/>
            <person name="Poliakov A."/>
            <person name="Porter A."/>
            <person name="Szajkowski L."/>
            <person name="Werner G."/>
            <person name="Zhou K."/>
            <person name="Grigoriev I.V."/>
            <person name="Rokhsar D.S."/>
            <person name="Grossman A.R."/>
        </authorList>
    </citation>
    <scope>NUCLEOTIDE SEQUENCE [LARGE SCALE GENOMIC DNA]</scope>
    <source>
        <strain evidence="12">CC-503</strain>
    </source>
</reference>
<feature type="transmembrane region" description="Helical" evidence="9">
    <location>
        <begin position="2053"/>
        <end position="2073"/>
    </location>
</feature>
<feature type="compositionally biased region" description="Polar residues" evidence="8">
    <location>
        <begin position="244"/>
        <end position="255"/>
    </location>
</feature>
<feature type="region of interest" description="Disordered" evidence="8">
    <location>
        <begin position="400"/>
        <end position="423"/>
    </location>
</feature>
<evidence type="ECO:0000256" key="9">
    <source>
        <dbReference type="SAM" id="Phobius"/>
    </source>
</evidence>
<feature type="compositionally biased region" description="Basic residues" evidence="8">
    <location>
        <begin position="1892"/>
        <end position="1905"/>
    </location>
</feature>
<feature type="transmembrane region" description="Helical" evidence="9">
    <location>
        <begin position="983"/>
        <end position="1001"/>
    </location>
</feature>
<dbReference type="InterPro" id="IPR003439">
    <property type="entry name" value="ABC_transporter-like_ATP-bd"/>
</dbReference>
<dbReference type="InterPro" id="IPR003593">
    <property type="entry name" value="AAA+_ATPase"/>
</dbReference>
<feature type="compositionally biased region" description="Low complexity" evidence="8">
    <location>
        <begin position="1549"/>
        <end position="1563"/>
    </location>
</feature>
<feature type="transmembrane region" description="Helical" evidence="9">
    <location>
        <begin position="1086"/>
        <end position="1112"/>
    </location>
</feature>
<feature type="region of interest" description="Disordered" evidence="8">
    <location>
        <begin position="177"/>
        <end position="197"/>
    </location>
</feature>
<dbReference type="Pfam" id="PF00005">
    <property type="entry name" value="ABC_tran"/>
    <property type="match status" value="1"/>
</dbReference>
<feature type="compositionally biased region" description="Low complexity" evidence="8">
    <location>
        <begin position="1461"/>
        <end position="1481"/>
    </location>
</feature>
<feature type="compositionally biased region" description="Low complexity" evidence="8">
    <location>
        <begin position="1571"/>
        <end position="1586"/>
    </location>
</feature>
<feature type="transmembrane region" description="Helical" evidence="9">
    <location>
        <begin position="950"/>
        <end position="971"/>
    </location>
</feature>
<feature type="compositionally biased region" description="Polar residues" evidence="8">
    <location>
        <begin position="1135"/>
        <end position="1144"/>
    </location>
</feature>
<feature type="transmembrane region" description="Helical" evidence="9">
    <location>
        <begin position="2211"/>
        <end position="2231"/>
    </location>
</feature>
<feature type="region of interest" description="Disordered" evidence="8">
    <location>
        <begin position="440"/>
        <end position="489"/>
    </location>
</feature>
<feature type="compositionally biased region" description="Gly residues" evidence="8">
    <location>
        <begin position="1229"/>
        <end position="1239"/>
    </location>
</feature>
<dbReference type="Proteomes" id="UP000006906">
    <property type="component" value="Chromosome 17"/>
</dbReference>
<evidence type="ECO:0000256" key="5">
    <source>
        <dbReference type="ARBA" id="ARBA00022840"/>
    </source>
</evidence>
<feature type="domain" description="ABC transporter" evidence="10">
    <location>
        <begin position="58"/>
        <end position="625"/>
    </location>
</feature>
<dbReference type="PROSITE" id="PS50893">
    <property type="entry name" value="ABC_TRANSPORTER_2"/>
    <property type="match status" value="2"/>
</dbReference>
<protein>
    <recommendedName>
        <fullName evidence="10">ABC transporter domain-containing protein</fullName>
    </recommendedName>
</protein>
<dbReference type="ExpressionAtlas" id="A0A2K3CQT8">
    <property type="expression patterns" value="baseline"/>
</dbReference>
<dbReference type="SUPFAM" id="SSF52540">
    <property type="entry name" value="P-loop containing nucleoside triphosphate hydrolases"/>
    <property type="match status" value="2"/>
</dbReference>
<feature type="region of interest" description="Disordered" evidence="8">
    <location>
        <begin position="1875"/>
        <end position="1905"/>
    </location>
</feature>
<evidence type="ECO:0000313" key="11">
    <source>
        <dbReference type="EMBL" id="PNW70641.1"/>
    </source>
</evidence>
<feature type="region of interest" description="Disordered" evidence="8">
    <location>
        <begin position="1549"/>
        <end position="1586"/>
    </location>
</feature>
<dbReference type="Gene3D" id="3.40.50.300">
    <property type="entry name" value="P-loop containing nucleotide triphosphate hydrolases"/>
    <property type="match status" value="2"/>
</dbReference>
<dbReference type="RefSeq" id="XP_042914841.1">
    <property type="nucleotide sequence ID" value="XM_043072381.1"/>
</dbReference>
<feature type="region of interest" description="Disordered" evidence="8">
    <location>
        <begin position="1202"/>
        <end position="1239"/>
    </location>
</feature>
<evidence type="ECO:0000256" key="2">
    <source>
        <dbReference type="ARBA" id="ARBA00022448"/>
    </source>
</evidence>
<evidence type="ECO:0000256" key="3">
    <source>
        <dbReference type="ARBA" id="ARBA00022692"/>
    </source>
</evidence>
<feature type="region of interest" description="Disordered" evidence="8">
    <location>
        <begin position="750"/>
        <end position="793"/>
    </location>
</feature>
<evidence type="ECO:0000256" key="7">
    <source>
        <dbReference type="ARBA" id="ARBA00023136"/>
    </source>
</evidence>
<evidence type="ECO:0000256" key="4">
    <source>
        <dbReference type="ARBA" id="ARBA00022741"/>
    </source>
</evidence>
<dbReference type="GO" id="GO:0140359">
    <property type="term" value="F:ABC-type transporter activity"/>
    <property type="evidence" value="ECO:0007669"/>
    <property type="project" value="InterPro"/>
</dbReference>
<dbReference type="GO" id="GO:0071944">
    <property type="term" value="C:cell periphery"/>
    <property type="evidence" value="ECO:0007669"/>
    <property type="project" value="UniProtKB-ARBA"/>
</dbReference>
<organism evidence="11 12">
    <name type="scientific">Chlamydomonas reinhardtii</name>
    <name type="common">Chlamydomonas smithii</name>
    <dbReference type="NCBI Taxonomy" id="3055"/>
    <lineage>
        <taxon>Eukaryota</taxon>
        <taxon>Viridiplantae</taxon>
        <taxon>Chlorophyta</taxon>
        <taxon>core chlorophytes</taxon>
        <taxon>Chlorophyceae</taxon>
        <taxon>CS clade</taxon>
        <taxon>Chlamydomonadales</taxon>
        <taxon>Chlamydomonadaceae</taxon>
        <taxon>Chlamydomonas</taxon>
    </lineage>
</organism>
<evidence type="ECO:0000313" key="12">
    <source>
        <dbReference type="Proteomes" id="UP000006906"/>
    </source>
</evidence>
<feature type="transmembrane region" description="Helical" evidence="9">
    <location>
        <begin position="1938"/>
        <end position="1956"/>
    </location>
</feature>
<feature type="compositionally biased region" description="Low complexity" evidence="8">
    <location>
        <begin position="1837"/>
        <end position="1847"/>
    </location>
</feature>
<feature type="compositionally biased region" description="Low complexity" evidence="8">
    <location>
        <begin position="1213"/>
        <end position="1228"/>
    </location>
</feature>
<feature type="region of interest" description="Disordered" evidence="8">
    <location>
        <begin position="1622"/>
        <end position="1669"/>
    </location>
</feature>
<keyword evidence="5" id="KW-0067">ATP-binding</keyword>
<dbReference type="InterPro" id="IPR017871">
    <property type="entry name" value="ABC_transporter-like_CS"/>
</dbReference>
<sequence length="2239" mass="227140">MENRPQAKSGGLDLLEELAARFGRLGLTLPGVEVRWQDLVVEVPRGAAPSAAAGVAAAAARTVHRGGSSSGSGSSSPRTSSGCVVLDAGSGVLAPGSLTLLLGPPGGGRSTLLKALSGRLDPGCSSRCCNRGWCGCGAGSSGGARVATGCVEYNGRTVVRGSSGGNEAGGSCGCGAGGGRGADSDHSRASGANPGEGNAAAAYAAAFGRDIRPPPPQQQQRAPSADTPSPQRKPQQQQQQQQQPRNSYIQEQANAQVHRAPSSSNINSEQRSQQQQRARPYPRPLTRADACRLAAYVGQADAHLPELTAGETLAFAARCQTGPGLERIHRLHRWLLEQEEQERGRVPELELGQEQELEQQEQQRHDDAPPMGRAAAVVAVAGAALAGAASAQQDCVAEAARCPDGSSGGQAGNATASSGGDAGAPAAAALAATAAPHPAAVGSTHDARSAPPCGGGSMLDALFGDASSSSSSSSSSSRTTGGGGGCDVGQQRGLEARLVEAVAELLGLSGVLHTRVGDEMRAGLSGGERRRLTLGEAALSLAPVLMLDEITSGLDAAVALSVVRTLRRVCDLANVTAVAALLQPSPEVVALFDNVLLLAAGRVAFLGPRDRLAPFLARVPQTPGLAPWPPGQPLAEFVQEVLASPADQAKYQAWRPARLPAAGAVAATAAGRAAALTDGGAAAEMEVEAATAAGAAPRGEGAMKAEAGAWVSPAEVREAFEHSEEGRALAAQLAAAPYNHPLEGLLLPGAVHAAGRPPEPQAATQQSQPQPQPQPQQQPGAGTIKPAWAEGGSAACSSRGAGWRRRRLLLLLRPLLPPRRLLTVLGRELLLARRDPAYLGAIVGQFVFQGFVVATAFLRLPPASPASASLAVSALAFSLMGMFMLGFNSAPVYVSRLPVFYKQRDAHMLSPAAYAAAALAARLPEAAVCGAAYSALVYFAVGLTPQPGRFFVFLGACWLSGLSSVATFQLLGAVTRRQVVTQGLGAVLLMVNVLCSGFPIARTSIAGWWIWFYWISPMAWILRSMAVSEMSSARWLAAAPAVPAGSAVPAAVTGSGTGSGGAGGTVPLNIGLATLAARGFPTAPAWVWWGLAYLAATTALQLLAQAAALGCLGPPAEHAARRDGGSSTGSSSTGQHIQQEQQLPRTLQPDEAFAQLPPPHQKLELQPTRSTAAVAAPAGAAAYDYFENPLEVEGATGCSTAGGGGGGGGGSSSVGTSWTSSAAARSSSGGAGGGGKGGGSSSFTAAAIRAAATAAAAISAAAATAAAKQEDSYTSCSGSRLPGRRPAEAPPAATPFAAASIGARGGDDGGDGGCAAAGGVGGLAFEPLVFVFRELCYWVPHPRPRTPGERLQLLDGVSGALRPGVLTCLMGASGAGKTTLLDLLAGRKQATHIPSTTGTTSSGTGTDTTSGIGTSGIGNTSNSSNCAAGPRTGDSGAGGGDGALSRLLRGGFCGGSGGCDGSSSDRCSRRGSSIRGSSSRGPVWSGLQLVNGSPVTHMGSGGRGVMGYVEQQDAHNPWATVEEALLFSAQLRVPDTATATATTAAATTLLQPPSSAASPEASPGRCCLWGPQQQPQNQQRQTGRPRQLLQGRRLVAHVREVMALVELGGLARQRIGVGGGGGGGDGGGGGGAGGGGGGRGDGGRGGGAGGGAGGSGGRGGAPGGGGLRPEARKRLTLAVELVANPSVIFMDEPTTGLDARAAGVVMRAVRSAAATGRTVVCTIHQPSREIMDGFDELLLLKPGGRTAYWGPLGPSQCKLVEHFMSPAAGVAGVAGVARPAPDANPADWVLGLTSPGAEAALGVDWARLWATSEARRASELLLDQLCRGGEGGGGGDDSTAAAVVDSDGGAGSGGDGAHVWRGDAAADVEAGGLQPAAAAGSSDQHPQEQQPHMRRPRQQYQQRKRYQGDRYAQPLHVQLRLVLWRQLVSQARNLPYNGLRLAVSLALAGVLGSLYWRRGLAYGSDVGVLDLLGVIYTSSLFLPLINTLMVMAVVEAERVVFYRERAAHMYSTAVFAAAQGLAELPPLLLQSLLYTVPLYAAVHLAFTAAKAAWFWLFVFLGLTVCTAAGGGVMNLSPSLPAAVAAAGALVMLWNVFCGFLIPRRSIRPWWLWAYWANPVTYVIYGATVTQLGDMRHTPLRLALGGAAGAAGAVAGVGGDTGTGAGGVGGGGGAAAAAAAEAGSHQLLQPPMMSVAEYVETAFGYHYHMRGWLVLILLAFIALGRAASYYGLTRLNFQHR</sequence>
<feature type="region of interest" description="Disordered" evidence="8">
    <location>
        <begin position="1392"/>
        <end position="1441"/>
    </location>
</feature>
<feature type="transmembrane region" description="Helical" evidence="9">
    <location>
        <begin position="870"/>
        <end position="894"/>
    </location>
</feature>
<dbReference type="EMBL" id="CM008978">
    <property type="protein sequence ID" value="PNW70641.1"/>
    <property type="molecule type" value="Genomic_DNA"/>
</dbReference>
<comment type="subcellular location">
    <subcellularLocation>
        <location evidence="1">Membrane</location>
        <topology evidence="1">Multi-pass membrane protein</topology>
    </subcellularLocation>
</comment>
<gene>
    <name evidence="11" type="ORF">CHLRE_17g728400v5</name>
</gene>
<dbReference type="GO" id="GO:0005524">
    <property type="term" value="F:ATP binding"/>
    <property type="evidence" value="ECO:0007669"/>
    <property type="project" value="UniProtKB-KW"/>
</dbReference>
<dbReference type="InterPro" id="IPR027417">
    <property type="entry name" value="P-loop_NTPase"/>
</dbReference>
<evidence type="ECO:0000259" key="10">
    <source>
        <dbReference type="PROSITE" id="PS50893"/>
    </source>
</evidence>
<accession>A0A2K3CQT8</accession>
<feature type="compositionally biased region" description="Gly residues" evidence="8">
    <location>
        <begin position="1622"/>
        <end position="1667"/>
    </location>
</feature>
<feature type="transmembrane region" description="Helical" evidence="9">
    <location>
        <begin position="1008"/>
        <end position="1026"/>
    </location>
</feature>
<feature type="compositionally biased region" description="Low complexity" evidence="8">
    <location>
        <begin position="412"/>
        <end position="423"/>
    </location>
</feature>
<dbReference type="Pfam" id="PF01061">
    <property type="entry name" value="ABC2_membrane"/>
    <property type="match status" value="2"/>
</dbReference>
<keyword evidence="6 9" id="KW-1133">Transmembrane helix</keyword>
<dbReference type="InParanoid" id="A0A2K3CQT8"/>
<feature type="domain" description="ABC transporter" evidence="10">
    <location>
        <begin position="1323"/>
        <end position="1767"/>
    </location>
</feature>
<feature type="transmembrane region" description="Helical" evidence="9">
    <location>
        <begin position="837"/>
        <end position="858"/>
    </location>
</feature>
<feature type="region of interest" description="Disordered" evidence="8">
    <location>
        <begin position="1457"/>
        <end position="1485"/>
    </location>
</feature>
<dbReference type="KEGG" id="cre:CHLRE_17g728400v5"/>
<dbReference type="OrthoDB" id="245989at2759"/>
<keyword evidence="2" id="KW-0813">Transport</keyword>